<dbReference type="Pfam" id="PF04668">
    <property type="entry name" value="Tsg"/>
    <property type="match status" value="2"/>
</dbReference>
<dbReference type="PANTHER" id="PTHR12312">
    <property type="entry name" value="TWISTED GASTRULATION PROTEIN HOMOLOG 1-A-RELATED"/>
    <property type="match status" value="1"/>
</dbReference>
<comment type="caution">
    <text evidence="10">The sequence shown here is derived from an EMBL/GenBank/DDBJ whole genome shotgun (WGS) entry which is preliminary data.</text>
</comment>
<evidence type="ECO:0000256" key="5">
    <source>
        <dbReference type="ARBA" id="ARBA00022729"/>
    </source>
</evidence>
<evidence type="ECO:0000256" key="1">
    <source>
        <dbReference type="ARBA" id="ARBA00004613"/>
    </source>
</evidence>
<feature type="signal peptide" evidence="7">
    <location>
        <begin position="1"/>
        <end position="29"/>
    </location>
</feature>
<dbReference type="GO" id="GO:0005615">
    <property type="term" value="C:extracellular space"/>
    <property type="evidence" value="ECO:0007669"/>
    <property type="project" value="TreeGrafter"/>
</dbReference>
<protein>
    <recommendedName>
        <fullName evidence="12">Protein twisted gastrulation</fullName>
    </recommendedName>
</protein>
<feature type="chain" id="PRO_5035468929" description="Protein twisted gastrulation" evidence="7">
    <location>
        <begin position="30"/>
        <end position="344"/>
    </location>
</feature>
<dbReference type="OrthoDB" id="10037323at2759"/>
<reference evidence="10" key="1">
    <citation type="submission" date="2013-04" db="EMBL/GenBank/DDBJ databases">
        <authorList>
            <person name="Qu J."/>
            <person name="Murali S.C."/>
            <person name="Bandaranaike D."/>
            <person name="Bellair M."/>
            <person name="Blankenburg K."/>
            <person name="Chao H."/>
            <person name="Dinh H."/>
            <person name="Doddapaneni H."/>
            <person name="Downs B."/>
            <person name="Dugan-Rocha S."/>
            <person name="Elkadiri S."/>
            <person name="Gnanaolivu R.D."/>
            <person name="Hernandez B."/>
            <person name="Javaid M."/>
            <person name="Jayaseelan J.C."/>
            <person name="Lee S."/>
            <person name="Li M."/>
            <person name="Ming W."/>
            <person name="Munidasa M."/>
            <person name="Muniz J."/>
            <person name="Nguyen L."/>
            <person name="Ongeri F."/>
            <person name="Osuji N."/>
            <person name="Pu L.-L."/>
            <person name="Puazo M."/>
            <person name="Qu C."/>
            <person name="Quiroz J."/>
            <person name="Raj R."/>
            <person name="Weissenberger G."/>
            <person name="Xin Y."/>
            <person name="Zou X."/>
            <person name="Han Y."/>
            <person name="Richards S."/>
            <person name="Worley K."/>
            <person name="Muzny D."/>
            <person name="Gibbs R."/>
        </authorList>
    </citation>
    <scope>NUCLEOTIDE SEQUENCE</scope>
    <source>
        <strain evidence="10">Sampled in the wild</strain>
    </source>
</reference>
<evidence type="ECO:0000259" key="8">
    <source>
        <dbReference type="Pfam" id="PF04668"/>
    </source>
</evidence>
<dbReference type="InterPro" id="IPR006761">
    <property type="entry name" value="Tsg"/>
</dbReference>
<feature type="domain" description="Tsg N-terminal" evidence="9">
    <location>
        <begin position="35"/>
        <end position="91"/>
    </location>
</feature>
<comment type="subcellular location">
    <subcellularLocation>
        <location evidence="1">Secreted</location>
    </subcellularLocation>
</comment>
<dbReference type="InterPro" id="IPR057635">
    <property type="entry name" value="Tsg_N"/>
</dbReference>
<dbReference type="GO" id="GO:0030510">
    <property type="term" value="P:regulation of BMP signaling pathway"/>
    <property type="evidence" value="ECO:0007669"/>
    <property type="project" value="TreeGrafter"/>
</dbReference>
<dbReference type="AlphaFoldDB" id="A0A8K0KDU1"/>
<keyword evidence="4" id="KW-0964">Secreted</keyword>
<evidence type="ECO:0000256" key="2">
    <source>
        <dbReference type="ARBA" id="ARBA00010047"/>
    </source>
</evidence>
<dbReference type="Proteomes" id="UP000792457">
    <property type="component" value="Unassembled WGS sequence"/>
</dbReference>
<keyword evidence="3" id="KW-0217">Developmental protein</keyword>
<name>A0A8K0KDU1_LADFU</name>
<dbReference type="Pfam" id="PF23782">
    <property type="entry name" value="Tsg_N"/>
    <property type="match status" value="1"/>
</dbReference>
<sequence>MAFESGKIYVGRLLFGWFVTSLFISLTFAPAEVSGCNEAVCASVVSKCMLTQSCKCDLKNCSCCKECFNCLSFLYSECCSCVDMCPRSNETNGDAGSSLGRKSHVEEFSETLPELFQALMSEPDAQQRWVTYTFPVDLDISPYFRPKLLDKEIKFRTHRVIGEELNLTHITYQILTNELEMRKICGKMLPDNLSQNQKDIRKERWLDFLESIENGPHFLKGVITESAEQDVATPDAKEVMTINCTVAYMSQCMSWNKCRSSCQSTGASSYRWFHDGCCECIGSTCINYGLNESRLLLKPDYYSQTSTFHPESMSMQMDTSDEQRQQLSEHFLPELEYTWHNSDL</sequence>
<dbReference type="EMBL" id="KZ308717">
    <property type="protein sequence ID" value="KAG8233409.1"/>
    <property type="molecule type" value="Genomic_DNA"/>
</dbReference>
<keyword evidence="11" id="KW-1185">Reference proteome</keyword>
<dbReference type="InterPro" id="IPR057726">
    <property type="entry name" value="Tsg_C"/>
</dbReference>
<keyword evidence="5 7" id="KW-0732">Signal</keyword>
<dbReference type="PANTHER" id="PTHR12312:SF16">
    <property type="entry name" value="TWISTED GASTRULATION PROTEIN HOMOLOG 1-A-RELATED"/>
    <property type="match status" value="1"/>
</dbReference>
<evidence type="ECO:0000256" key="3">
    <source>
        <dbReference type="ARBA" id="ARBA00022473"/>
    </source>
</evidence>
<gene>
    <name evidence="10" type="ORF">J437_LFUL013402</name>
</gene>
<evidence type="ECO:0008006" key="12">
    <source>
        <dbReference type="Google" id="ProtNLM"/>
    </source>
</evidence>
<accession>A0A8K0KDU1</accession>
<keyword evidence="6" id="KW-0325">Glycoprotein</keyword>
<organism evidence="10 11">
    <name type="scientific">Ladona fulva</name>
    <name type="common">Scarce chaser dragonfly</name>
    <name type="synonym">Libellula fulva</name>
    <dbReference type="NCBI Taxonomy" id="123851"/>
    <lineage>
        <taxon>Eukaryota</taxon>
        <taxon>Metazoa</taxon>
        <taxon>Ecdysozoa</taxon>
        <taxon>Arthropoda</taxon>
        <taxon>Hexapoda</taxon>
        <taxon>Insecta</taxon>
        <taxon>Pterygota</taxon>
        <taxon>Palaeoptera</taxon>
        <taxon>Odonata</taxon>
        <taxon>Epiprocta</taxon>
        <taxon>Anisoptera</taxon>
        <taxon>Libelluloidea</taxon>
        <taxon>Libellulidae</taxon>
        <taxon>Ladona</taxon>
    </lineage>
</organism>
<proteinExistence type="inferred from homology"/>
<reference evidence="10" key="2">
    <citation type="submission" date="2017-10" db="EMBL/GenBank/DDBJ databases">
        <title>Ladona fulva Genome sequencing and assembly.</title>
        <authorList>
            <person name="Murali S."/>
            <person name="Richards S."/>
            <person name="Bandaranaike D."/>
            <person name="Bellair M."/>
            <person name="Blankenburg K."/>
            <person name="Chao H."/>
            <person name="Dinh H."/>
            <person name="Doddapaneni H."/>
            <person name="Dugan-Rocha S."/>
            <person name="Elkadiri S."/>
            <person name="Gnanaolivu R."/>
            <person name="Hernandez B."/>
            <person name="Skinner E."/>
            <person name="Javaid M."/>
            <person name="Lee S."/>
            <person name="Li M."/>
            <person name="Ming W."/>
            <person name="Munidasa M."/>
            <person name="Muniz J."/>
            <person name="Nguyen L."/>
            <person name="Hughes D."/>
            <person name="Osuji N."/>
            <person name="Pu L.-L."/>
            <person name="Puazo M."/>
            <person name="Qu C."/>
            <person name="Quiroz J."/>
            <person name="Raj R."/>
            <person name="Weissenberger G."/>
            <person name="Xin Y."/>
            <person name="Zou X."/>
            <person name="Han Y."/>
            <person name="Worley K."/>
            <person name="Muzny D."/>
            <person name="Gibbs R."/>
        </authorList>
    </citation>
    <scope>NUCLEOTIDE SEQUENCE</scope>
    <source>
        <strain evidence="10">Sampled in the wild</strain>
    </source>
</reference>
<comment type="similarity">
    <text evidence="2">Belongs to the twisted gastrulation protein family.</text>
</comment>
<evidence type="ECO:0000313" key="11">
    <source>
        <dbReference type="Proteomes" id="UP000792457"/>
    </source>
</evidence>
<evidence type="ECO:0000313" key="10">
    <source>
        <dbReference type="EMBL" id="KAG8233409.1"/>
    </source>
</evidence>
<evidence type="ECO:0000256" key="4">
    <source>
        <dbReference type="ARBA" id="ARBA00022525"/>
    </source>
</evidence>
<evidence type="ECO:0000259" key="9">
    <source>
        <dbReference type="Pfam" id="PF23782"/>
    </source>
</evidence>
<feature type="domain" description="Tsg C-terminal" evidence="8">
    <location>
        <begin position="100"/>
        <end position="156"/>
    </location>
</feature>
<feature type="domain" description="Tsg C-terminal" evidence="8">
    <location>
        <begin position="223"/>
        <end position="295"/>
    </location>
</feature>
<evidence type="ECO:0000256" key="7">
    <source>
        <dbReference type="SAM" id="SignalP"/>
    </source>
</evidence>
<evidence type="ECO:0000256" key="6">
    <source>
        <dbReference type="ARBA" id="ARBA00023180"/>
    </source>
</evidence>